<dbReference type="EMBL" id="VIIS01001762">
    <property type="protein sequence ID" value="KAF0293199.1"/>
    <property type="molecule type" value="Genomic_DNA"/>
</dbReference>
<organism evidence="7 8">
    <name type="scientific">Amphibalanus amphitrite</name>
    <name type="common">Striped barnacle</name>
    <name type="synonym">Balanus amphitrite</name>
    <dbReference type="NCBI Taxonomy" id="1232801"/>
    <lineage>
        <taxon>Eukaryota</taxon>
        <taxon>Metazoa</taxon>
        <taxon>Ecdysozoa</taxon>
        <taxon>Arthropoda</taxon>
        <taxon>Crustacea</taxon>
        <taxon>Multicrustacea</taxon>
        <taxon>Cirripedia</taxon>
        <taxon>Thoracica</taxon>
        <taxon>Thoracicalcarea</taxon>
        <taxon>Balanomorpha</taxon>
        <taxon>Balanoidea</taxon>
        <taxon>Balanidae</taxon>
        <taxon>Amphibalaninae</taxon>
        <taxon>Amphibalanus</taxon>
    </lineage>
</organism>
<evidence type="ECO:0000313" key="8">
    <source>
        <dbReference type="Proteomes" id="UP000440578"/>
    </source>
</evidence>
<evidence type="ECO:0000259" key="6">
    <source>
        <dbReference type="SMART" id="SM01138"/>
    </source>
</evidence>
<evidence type="ECO:0000256" key="2">
    <source>
        <dbReference type="ARBA" id="ARBA00023015"/>
    </source>
</evidence>
<dbReference type="Gene3D" id="1.20.140.80">
    <property type="entry name" value="Transcription factor DP"/>
    <property type="match status" value="1"/>
</dbReference>
<dbReference type="PANTHER" id="PTHR12548">
    <property type="entry name" value="TRANSCRIPTION FACTOR DP"/>
    <property type="match status" value="1"/>
</dbReference>
<dbReference type="Proteomes" id="UP000440578">
    <property type="component" value="Unassembled WGS sequence"/>
</dbReference>
<dbReference type="SUPFAM" id="SSF144074">
    <property type="entry name" value="E2F-DP heterodimerization region"/>
    <property type="match status" value="1"/>
</dbReference>
<sequence>MILVRTEYLFNFDDAFEIHDDIEVLQRMGMALGLENGTSTEADLQKAKSMLPPPLAAFLDQVAREGAASRTDADDTEDEMMPQPGSSTAFEEPLLCLQEAAEL</sequence>
<dbReference type="InterPro" id="IPR014889">
    <property type="entry name" value="Transc_factor_DP_C"/>
</dbReference>
<dbReference type="GO" id="GO:0005667">
    <property type="term" value="C:transcription regulator complex"/>
    <property type="evidence" value="ECO:0007669"/>
    <property type="project" value="InterPro"/>
</dbReference>
<dbReference type="OrthoDB" id="552115at2759"/>
<evidence type="ECO:0000313" key="7">
    <source>
        <dbReference type="EMBL" id="KAF0293199.1"/>
    </source>
</evidence>
<dbReference type="PANTHER" id="PTHR12548:SF9">
    <property type="entry name" value="TRANSCRIPTION FACTOR DP"/>
    <property type="match status" value="1"/>
</dbReference>
<dbReference type="Pfam" id="PF08781">
    <property type="entry name" value="DP"/>
    <property type="match status" value="1"/>
</dbReference>
<evidence type="ECO:0000256" key="3">
    <source>
        <dbReference type="ARBA" id="ARBA00023125"/>
    </source>
</evidence>
<keyword evidence="3" id="KW-0238">DNA-binding</keyword>
<reference evidence="7 8" key="1">
    <citation type="submission" date="2019-07" db="EMBL/GenBank/DDBJ databases">
        <title>Draft genome assembly of a fouling barnacle, Amphibalanus amphitrite (Darwin, 1854): The first reference genome for Thecostraca.</title>
        <authorList>
            <person name="Kim W."/>
        </authorList>
    </citation>
    <scope>NUCLEOTIDE SEQUENCE [LARGE SCALE GENOMIC DNA]</scope>
    <source>
        <strain evidence="7">SNU_AA5</strain>
        <tissue evidence="7">Soma without cirri and trophi</tissue>
    </source>
</reference>
<evidence type="ECO:0000256" key="1">
    <source>
        <dbReference type="ARBA" id="ARBA00010940"/>
    </source>
</evidence>
<dbReference type="InterPro" id="IPR037241">
    <property type="entry name" value="E2F-DP_heterodim"/>
</dbReference>
<dbReference type="SMART" id="SM01138">
    <property type="entry name" value="DP"/>
    <property type="match status" value="1"/>
</dbReference>
<evidence type="ECO:0000256" key="4">
    <source>
        <dbReference type="ARBA" id="ARBA00023163"/>
    </source>
</evidence>
<dbReference type="GO" id="GO:0051726">
    <property type="term" value="P:regulation of cell cycle"/>
    <property type="evidence" value="ECO:0007669"/>
    <property type="project" value="InterPro"/>
</dbReference>
<dbReference type="AlphaFoldDB" id="A0A6A4VJC0"/>
<comment type="caution">
    <text evidence="7">The sequence shown here is derived from an EMBL/GenBank/DDBJ whole genome shotgun (WGS) entry which is preliminary data.</text>
</comment>
<keyword evidence="8" id="KW-1185">Reference proteome</keyword>
<dbReference type="InterPro" id="IPR038168">
    <property type="entry name" value="TF_DP_C_sf"/>
</dbReference>
<proteinExistence type="inferred from homology"/>
<protein>
    <submittedName>
        <fullName evidence="7">Transcription factor Dp-1</fullName>
    </submittedName>
</protein>
<dbReference type="GO" id="GO:0005634">
    <property type="term" value="C:nucleus"/>
    <property type="evidence" value="ECO:0007669"/>
    <property type="project" value="TreeGrafter"/>
</dbReference>
<dbReference type="InterPro" id="IPR015648">
    <property type="entry name" value="Transcrpt_fac_DP"/>
</dbReference>
<accession>A0A6A4VJC0</accession>
<name>A0A6A4VJC0_AMPAM</name>
<evidence type="ECO:0000256" key="5">
    <source>
        <dbReference type="SAM" id="MobiDB-lite"/>
    </source>
</evidence>
<keyword evidence="4" id="KW-0804">Transcription</keyword>
<comment type="similarity">
    <text evidence="1">Belongs to the E2F/DP family.</text>
</comment>
<keyword evidence="2" id="KW-0805">Transcription regulation</keyword>
<feature type="region of interest" description="Disordered" evidence="5">
    <location>
        <begin position="64"/>
        <end position="93"/>
    </location>
</feature>
<feature type="domain" description="Transcription factor DP C-terminal" evidence="6">
    <location>
        <begin position="3"/>
        <end position="70"/>
    </location>
</feature>
<dbReference type="GO" id="GO:0000981">
    <property type="term" value="F:DNA-binding transcription factor activity, RNA polymerase II-specific"/>
    <property type="evidence" value="ECO:0007669"/>
    <property type="project" value="TreeGrafter"/>
</dbReference>
<gene>
    <name evidence="7" type="primary">TFDP1_0</name>
    <name evidence="7" type="ORF">FJT64_008895</name>
</gene>
<dbReference type="GO" id="GO:0000977">
    <property type="term" value="F:RNA polymerase II transcription regulatory region sequence-specific DNA binding"/>
    <property type="evidence" value="ECO:0007669"/>
    <property type="project" value="TreeGrafter"/>
</dbReference>